<evidence type="ECO:0000256" key="1">
    <source>
        <dbReference type="ARBA" id="ARBA00022630"/>
    </source>
</evidence>
<dbReference type="AlphaFoldDB" id="A0A3P1SLQ5"/>
<sequence>MLRSDVVVIGAGPCGLFQVFELGLQGLSVTVIDALGESGGQCINLYPDKPIYDIPAIPEISAADLTGQLMQQIEPFNAEFLFHQRVIGIQGEAGDFKVICASGLSIACSAVIIAGGAGAFRPVKLKIEGLEQLEGRSVFYKVQDKEIHRDKHLVIVGGGDSALDWSLALRGVAASVTLIHRSDRFRAHPVTIKAMQESCAQQEMLFFQGRIIDYVAEQTTLKSVRVKGRDQVVRTAQLDHLLVFFGLTPDSTGYESWGLELYQKQIKVRTDSFATNRKGIYAVGDINYYPGKRKLILSGFHEAALAAFAIKEQLEPTRKATLQYTTTSPLMHQRLGKHPDLPDMANQYPATQPQ</sequence>
<evidence type="ECO:0000259" key="7">
    <source>
        <dbReference type="Pfam" id="PF07992"/>
    </source>
</evidence>
<dbReference type="GO" id="GO:0004324">
    <property type="term" value="F:ferredoxin-NADP+ reductase activity"/>
    <property type="evidence" value="ECO:0007669"/>
    <property type="project" value="UniProtKB-UniRule"/>
</dbReference>
<comment type="cofactor">
    <cofactor evidence="5">
        <name>FAD</name>
        <dbReference type="ChEBI" id="CHEBI:57692"/>
    </cofactor>
    <text evidence="5">Binds 1 FAD per subunit.</text>
</comment>
<keyword evidence="2 5" id="KW-0274">FAD</keyword>
<feature type="region of interest" description="Disordered" evidence="6">
    <location>
        <begin position="325"/>
        <end position="354"/>
    </location>
</feature>
<feature type="binding site" evidence="5">
    <location>
        <position position="120"/>
    </location>
    <ligand>
        <name>FAD</name>
        <dbReference type="ChEBI" id="CHEBI:57692"/>
    </ligand>
</feature>
<dbReference type="EC" id="1.18.1.2" evidence="5"/>
<dbReference type="InterPro" id="IPR022890">
    <property type="entry name" value="Fd--NADP_Rdtase_type_2"/>
</dbReference>
<keyword evidence="9" id="KW-1185">Reference proteome</keyword>
<dbReference type="PRINTS" id="PR00368">
    <property type="entry name" value="FADPNR"/>
</dbReference>
<feature type="binding site" evidence="5">
    <location>
        <position position="326"/>
    </location>
    <ligand>
        <name>FAD</name>
        <dbReference type="ChEBI" id="CHEBI:57692"/>
    </ligand>
</feature>
<dbReference type="HAMAP" id="MF_01685">
    <property type="entry name" value="FENR2"/>
    <property type="match status" value="1"/>
</dbReference>
<feature type="binding site" evidence="5">
    <location>
        <position position="46"/>
    </location>
    <ligand>
        <name>FAD</name>
        <dbReference type="ChEBI" id="CHEBI:57692"/>
    </ligand>
</feature>
<evidence type="ECO:0000313" key="8">
    <source>
        <dbReference type="EMBL" id="RRC98066.1"/>
    </source>
</evidence>
<feature type="binding site" evidence="5">
    <location>
        <position position="86"/>
    </location>
    <ligand>
        <name>FAD</name>
        <dbReference type="ChEBI" id="CHEBI:57692"/>
    </ligand>
</feature>
<dbReference type="Proteomes" id="UP000267535">
    <property type="component" value="Unassembled WGS sequence"/>
</dbReference>
<evidence type="ECO:0000256" key="6">
    <source>
        <dbReference type="SAM" id="MobiDB-lite"/>
    </source>
</evidence>
<evidence type="ECO:0000256" key="5">
    <source>
        <dbReference type="HAMAP-Rule" id="MF_01685"/>
    </source>
</evidence>
<dbReference type="Gene3D" id="3.50.50.60">
    <property type="entry name" value="FAD/NAD(P)-binding domain"/>
    <property type="match status" value="2"/>
</dbReference>
<accession>A0A3P1SLQ5</accession>
<dbReference type="RefSeq" id="WP_124927161.1">
    <property type="nucleotide sequence ID" value="NZ_BMOH01000003.1"/>
</dbReference>
<proteinExistence type="inferred from homology"/>
<protein>
    <recommendedName>
        <fullName evidence="5">Ferredoxin--NADP reductase</fullName>
        <shortName evidence="5">FNR</shortName>
        <shortName evidence="5">Fd-NADP(+) reductase</shortName>
        <ecNumber evidence="5">1.18.1.2</ecNumber>
    </recommendedName>
</protein>
<dbReference type="GO" id="GO:0050661">
    <property type="term" value="F:NADP binding"/>
    <property type="evidence" value="ECO:0007669"/>
    <property type="project" value="UniProtKB-UniRule"/>
</dbReference>
<feature type="binding site" evidence="5">
    <location>
        <position position="285"/>
    </location>
    <ligand>
        <name>FAD</name>
        <dbReference type="ChEBI" id="CHEBI:57692"/>
    </ligand>
</feature>
<name>A0A3P1SLQ5_9GAMM</name>
<comment type="similarity">
    <text evidence="5">Belongs to the ferredoxin--NADP reductase type 2 family.</text>
</comment>
<gene>
    <name evidence="8" type="ORF">EHS89_15960</name>
</gene>
<dbReference type="InterPro" id="IPR050097">
    <property type="entry name" value="Ferredoxin-NADP_redctase_2"/>
</dbReference>
<dbReference type="Pfam" id="PF07992">
    <property type="entry name" value="Pyr_redox_2"/>
    <property type="match status" value="1"/>
</dbReference>
<feature type="domain" description="FAD/NAD(P)-binding" evidence="7">
    <location>
        <begin position="5"/>
        <end position="290"/>
    </location>
</feature>
<comment type="catalytic activity">
    <reaction evidence="5">
        <text>2 reduced [2Fe-2S]-[ferredoxin] + NADP(+) + H(+) = 2 oxidized [2Fe-2S]-[ferredoxin] + NADPH</text>
        <dbReference type="Rhea" id="RHEA:20125"/>
        <dbReference type="Rhea" id="RHEA-COMP:10000"/>
        <dbReference type="Rhea" id="RHEA-COMP:10001"/>
        <dbReference type="ChEBI" id="CHEBI:15378"/>
        <dbReference type="ChEBI" id="CHEBI:33737"/>
        <dbReference type="ChEBI" id="CHEBI:33738"/>
        <dbReference type="ChEBI" id="CHEBI:57783"/>
        <dbReference type="ChEBI" id="CHEBI:58349"/>
        <dbReference type="EC" id="1.18.1.2"/>
    </reaction>
</comment>
<evidence type="ECO:0000256" key="2">
    <source>
        <dbReference type="ARBA" id="ARBA00022827"/>
    </source>
</evidence>
<dbReference type="InterPro" id="IPR036188">
    <property type="entry name" value="FAD/NAD-bd_sf"/>
</dbReference>
<evidence type="ECO:0000313" key="9">
    <source>
        <dbReference type="Proteomes" id="UP000267535"/>
    </source>
</evidence>
<feature type="binding site" evidence="5">
    <location>
        <position position="33"/>
    </location>
    <ligand>
        <name>FAD</name>
        <dbReference type="ChEBI" id="CHEBI:57692"/>
    </ligand>
</feature>
<reference evidence="8 9" key="1">
    <citation type="submission" date="2018-11" db="EMBL/GenBank/DDBJ databases">
        <title>The draft genome sequence of Amphritea balenae JAMM 1525T.</title>
        <authorList>
            <person name="Fang Z."/>
            <person name="Zhang Y."/>
            <person name="Han X."/>
        </authorList>
    </citation>
    <scope>NUCLEOTIDE SEQUENCE [LARGE SCALE GENOMIC DNA]</scope>
    <source>
        <strain evidence="8 9">JAMM 1525</strain>
    </source>
</reference>
<dbReference type="PANTHER" id="PTHR48105">
    <property type="entry name" value="THIOREDOXIN REDUCTASE 1-RELATED-RELATED"/>
    <property type="match status" value="1"/>
</dbReference>
<evidence type="ECO:0000256" key="3">
    <source>
        <dbReference type="ARBA" id="ARBA00022857"/>
    </source>
</evidence>
<keyword evidence="1 5" id="KW-0285">Flavoprotein</keyword>
<organism evidence="8 9">
    <name type="scientific">Amphritea balenae</name>
    <dbReference type="NCBI Taxonomy" id="452629"/>
    <lineage>
        <taxon>Bacteria</taxon>
        <taxon>Pseudomonadati</taxon>
        <taxon>Pseudomonadota</taxon>
        <taxon>Gammaproteobacteria</taxon>
        <taxon>Oceanospirillales</taxon>
        <taxon>Oceanospirillaceae</taxon>
        <taxon>Amphritea</taxon>
    </lineage>
</organism>
<feature type="binding site" evidence="5">
    <location>
        <position position="41"/>
    </location>
    <ligand>
        <name>FAD</name>
        <dbReference type="ChEBI" id="CHEBI:57692"/>
    </ligand>
</feature>
<dbReference type="GO" id="GO:0050660">
    <property type="term" value="F:flavin adenine dinucleotide binding"/>
    <property type="evidence" value="ECO:0007669"/>
    <property type="project" value="UniProtKB-UniRule"/>
</dbReference>
<dbReference type="EMBL" id="RQXV01000009">
    <property type="protein sequence ID" value="RRC98066.1"/>
    <property type="molecule type" value="Genomic_DNA"/>
</dbReference>
<evidence type="ECO:0000256" key="4">
    <source>
        <dbReference type="ARBA" id="ARBA00023002"/>
    </source>
</evidence>
<keyword evidence="4 5" id="KW-0560">Oxidoreductase</keyword>
<feature type="binding site" evidence="5">
    <location>
        <position position="14"/>
    </location>
    <ligand>
        <name>FAD</name>
        <dbReference type="ChEBI" id="CHEBI:57692"/>
    </ligand>
</feature>
<dbReference type="SUPFAM" id="SSF51905">
    <property type="entry name" value="FAD/NAD(P)-binding domain"/>
    <property type="match status" value="1"/>
</dbReference>
<comment type="subunit">
    <text evidence="5">Homodimer.</text>
</comment>
<dbReference type="PRINTS" id="PR00469">
    <property type="entry name" value="PNDRDTASEII"/>
</dbReference>
<dbReference type="OrthoDB" id="9808559at2"/>
<keyword evidence="3 5" id="KW-0521">NADP</keyword>
<comment type="caution">
    <text evidence="8">The sequence shown here is derived from an EMBL/GenBank/DDBJ whole genome shotgun (WGS) entry which is preliminary data.</text>
</comment>
<dbReference type="InterPro" id="IPR023753">
    <property type="entry name" value="FAD/NAD-binding_dom"/>
</dbReference>